<feature type="compositionally biased region" description="Low complexity" evidence="1">
    <location>
        <begin position="419"/>
        <end position="430"/>
    </location>
</feature>
<feature type="compositionally biased region" description="Low complexity" evidence="1">
    <location>
        <begin position="296"/>
        <end position="313"/>
    </location>
</feature>
<feature type="compositionally biased region" description="Low complexity" evidence="1">
    <location>
        <begin position="210"/>
        <end position="226"/>
    </location>
</feature>
<reference evidence="2" key="1">
    <citation type="journal article" date="2020" name="Stud. Mycol.">
        <title>101 Dothideomycetes genomes: a test case for predicting lifestyles and emergence of pathogens.</title>
        <authorList>
            <person name="Haridas S."/>
            <person name="Albert R."/>
            <person name="Binder M."/>
            <person name="Bloem J."/>
            <person name="Labutti K."/>
            <person name="Salamov A."/>
            <person name="Andreopoulos B."/>
            <person name="Baker S."/>
            <person name="Barry K."/>
            <person name="Bills G."/>
            <person name="Bluhm B."/>
            <person name="Cannon C."/>
            <person name="Castanera R."/>
            <person name="Culley D."/>
            <person name="Daum C."/>
            <person name="Ezra D."/>
            <person name="Gonzalez J."/>
            <person name="Henrissat B."/>
            <person name="Kuo A."/>
            <person name="Liang C."/>
            <person name="Lipzen A."/>
            <person name="Lutzoni F."/>
            <person name="Magnuson J."/>
            <person name="Mondo S."/>
            <person name="Nolan M."/>
            <person name="Ohm R."/>
            <person name="Pangilinan J."/>
            <person name="Park H.-J."/>
            <person name="Ramirez L."/>
            <person name="Alfaro M."/>
            <person name="Sun H."/>
            <person name="Tritt A."/>
            <person name="Yoshinaga Y."/>
            <person name="Zwiers L.-H."/>
            <person name="Turgeon B."/>
            <person name="Goodwin S."/>
            <person name="Spatafora J."/>
            <person name="Crous P."/>
            <person name="Grigoriev I."/>
        </authorList>
    </citation>
    <scope>NUCLEOTIDE SEQUENCE</scope>
    <source>
        <strain evidence="2">Tuck. ex Michener</strain>
    </source>
</reference>
<feature type="compositionally biased region" description="Polar residues" evidence="1">
    <location>
        <begin position="350"/>
        <end position="371"/>
    </location>
</feature>
<organism evidence="2 3">
    <name type="scientific">Viridothelium virens</name>
    <name type="common">Speckled blister lichen</name>
    <name type="synonym">Trypethelium virens</name>
    <dbReference type="NCBI Taxonomy" id="1048519"/>
    <lineage>
        <taxon>Eukaryota</taxon>
        <taxon>Fungi</taxon>
        <taxon>Dikarya</taxon>
        <taxon>Ascomycota</taxon>
        <taxon>Pezizomycotina</taxon>
        <taxon>Dothideomycetes</taxon>
        <taxon>Dothideomycetes incertae sedis</taxon>
        <taxon>Trypetheliales</taxon>
        <taxon>Trypetheliaceae</taxon>
        <taxon>Viridothelium</taxon>
    </lineage>
</organism>
<evidence type="ECO:0000313" key="3">
    <source>
        <dbReference type="Proteomes" id="UP000800092"/>
    </source>
</evidence>
<feature type="compositionally biased region" description="Basic and acidic residues" evidence="1">
    <location>
        <begin position="99"/>
        <end position="112"/>
    </location>
</feature>
<feature type="compositionally biased region" description="Pro residues" evidence="1">
    <location>
        <begin position="55"/>
        <end position="64"/>
    </location>
</feature>
<dbReference type="EMBL" id="ML991780">
    <property type="protein sequence ID" value="KAF2237498.1"/>
    <property type="molecule type" value="Genomic_DNA"/>
</dbReference>
<dbReference type="Proteomes" id="UP000800092">
    <property type="component" value="Unassembled WGS sequence"/>
</dbReference>
<protein>
    <submittedName>
        <fullName evidence="2">Uncharacterized protein</fullName>
    </submittedName>
</protein>
<gene>
    <name evidence="2" type="ORF">EV356DRAFT_511617</name>
</gene>
<feature type="compositionally biased region" description="Low complexity" evidence="1">
    <location>
        <begin position="388"/>
        <end position="402"/>
    </location>
</feature>
<name>A0A6A6HI31_VIRVR</name>
<feature type="compositionally biased region" description="Basic and acidic residues" evidence="1">
    <location>
        <begin position="229"/>
        <end position="251"/>
    </location>
</feature>
<sequence length="556" mass="58732">MSGNPFRRSIHVNTPASALDADLSEATEKFPDIQDAEFDSQPRKTKKTVRITSPPQSPPSPNPPGGGSLAQRVTPPRHSGSPPPAIDGSSDSDTPTDDPFVKRLDDTDDSAKDGASPPGAWHNSSKMASMNPQVMPQNPFQRTLASIEPSVAQQGSTRGSGDISEKSITSSGKGNMDVDSFKRLLLTGKAGPRTSPPSATPPNTKLGLGSAIVDSSSSSTDTSSISRHSIFDSTHDIHQESPRTSYERSDSEGDEPNEKSSLMGTQKVKPPPPKPKHGKLVSRREPQTVSFSDFAPSISSPNSSQSPSQPSTPRVNSDLNKPLPPPPPYSTSPEQKPSVPWPEVPREAPQSPSTESVSSPRQSVDPSISSSQKKKAPPVPLARRHSQLRSNAQNRSRSNSSLTLPSQPEETEDDDKSTLPPASAPLSSSKAPPPPPARRAGASKPSPSPVGFSAEPSPSPRPSRSGSSSSAQRPHRASNASSTSGVAPPPPPPRKATSRATQEGRRPSLASLTEAPRRSIEQPTTSAGISPPAEDVMKSMEDFQREIDALLAKAEK</sequence>
<dbReference type="AlphaFoldDB" id="A0A6A6HI31"/>
<feature type="compositionally biased region" description="Basic residues" evidence="1">
    <location>
        <begin position="372"/>
        <end position="387"/>
    </location>
</feature>
<dbReference type="OrthoDB" id="428854at2759"/>
<proteinExistence type="predicted"/>
<feature type="region of interest" description="Disordered" evidence="1">
    <location>
        <begin position="1"/>
        <end position="541"/>
    </location>
</feature>
<keyword evidence="3" id="KW-1185">Reference proteome</keyword>
<feature type="compositionally biased region" description="Polar residues" evidence="1">
    <location>
        <begin position="122"/>
        <end position="144"/>
    </location>
</feature>
<accession>A0A6A6HI31</accession>
<evidence type="ECO:0000256" key="1">
    <source>
        <dbReference type="SAM" id="MobiDB-lite"/>
    </source>
</evidence>
<evidence type="ECO:0000313" key="2">
    <source>
        <dbReference type="EMBL" id="KAF2237498.1"/>
    </source>
</evidence>